<protein>
    <submittedName>
        <fullName evidence="1">Uncharacterized protein</fullName>
    </submittedName>
</protein>
<dbReference type="OrthoDB" id="10470854at2759"/>
<name>A0A8K0D538_IGNLU</name>
<dbReference type="Proteomes" id="UP000801492">
    <property type="component" value="Unassembled WGS sequence"/>
</dbReference>
<sequence>MRRKLKKFVYKDNQVERCRLLYKLSIPSGGHHFFIMDGETYCYADPAQVPGVEFYNELPEAPFPLEQEVAPKEKFAAKFSAWQAIADDGVSEHIFHTGTINAAVYLKECVSKGRRKKGNRSLLFWPDLATAHYALFLQTRN</sequence>
<keyword evidence="2" id="KW-1185">Reference proteome</keyword>
<accession>A0A8K0D538</accession>
<dbReference type="AlphaFoldDB" id="A0A8K0D538"/>
<comment type="caution">
    <text evidence="1">The sequence shown here is derived from an EMBL/GenBank/DDBJ whole genome shotgun (WGS) entry which is preliminary data.</text>
</comment>
<organism evidence="1 2">
    <name type="scientific">Ignelater luminosus</name>
    <name type="common">Cucubano</name>
    <name type="synonym">Pyrophorus luminosus</name>
    <dbReference type="NCBI Taxonomy" id="2038154"/>
    <lineage>
        <taxon>Eukaryota</taxon>
        <taxon>Metazoa</taxon>
        <taxon>Ecdysozoa</taxon>
        <taxon>Arthropoda</taxon>
        <taxon>Hexapoda</taxon>
        <taxon>Insecta</taxon>
        <taxon>Pterygota</taxon>
        <taxon>Neoptera</taxon>
        <taxon>Endopterygota</taxon>
        <taxon>Coleoptera</taxon>
        <taxon>Polyphaga</taxon>
        <taxon>Elateriformia</taxon>
        <taxon>Elateroidea</taxon>
        <taxon>Elateridae</taxon>
        <taxon>Agrypninae</taxon>
        <taxon>Pyrophorini</taxon>
        <taxon>Ignelater</taxon>
    </lineage>
</organism>
<proteinExistence type="predicted"/>
<evidence type="ECO:0000313" key="1">
    <source>
        <dbReference type="EMBL" id="KAF2896763.1"/>
    </source>
</evidence>
<dbReference type="EMBL" id="VTPC01004757">
    <property type="protein sequence ID" value="KAF2896763.1"/>
    <property type="molecule type" value="Genomic_DNA"/>
</dbReference>
<reference evidence="1" key="1">
    <citation type="submission" date="2019-08" db="EMBL/GenBank/DDBJ databases">
        <title>The genome of the North American firefly Photinus pyralis.</title>
        <authorList>
            <consortium name="Photinus pyralis genome working group"/>
            <person name="Fallon T.R."/>
            <person name="Sander Lower S.E."/>
            <person name="Weng J.-K."/>
        </authorList>
    </citation>
    <scope>NUCLEOTIDE SEQUENCE</scope>
    <source>
        <strain evidence="1">TRF0915ILg1</strain>
        <tissue evidence="1">Whole body</tissue>
    </source>
</reference>
<gene>
    <name evidence="1" type="ORF">ILUMI_09406</name>
</gene>
<evidence type="ECO:0000313" key="2">
    <source>
        <dbReference type="Proteomes" id="UP000801492"/>
    </source>
</evidence>